<dbReference type="PROSITE" id="PS50234">
    <property type="entry name" value="VWFA"/>
    <property type="match status" value="1"/>
</dbReference>
<feature type="transmembrane region" description="Helical" evidence="1">
    <location>
        <begin position="312"/>
        <end position="331"/>
    </location>
</feature>
<dbReference type="RefSeq" id="WP_407326323.1">
    <property type="nucleotide sequence ID" value="NZ_CP136865.1"/>
</dbReference>
<dbReference type="CDD" id="cd01467">
    <property type="entry name" value="vWA_BatA_type"/>
    <property type="match status" value="1"/>
</dbReference>
<accession>A0ABZ0I7X9</accession>
<dbReference type="SMART" id="SM00327">
    <property type="entry name" value="VWA"/>
    <property type="match status" value="1"/>
</dbReference>
<name>A0ABZ0I7X9_9GAMM</name>
<dbReference type="InterPro" id="IPR036465">
    <property type="entry name" value="vWFA_dom_sf"/>
</dbReference>
<keyword evidence="4" id="KW-1185">Reference proteome</keyword>
<dbReference type="PANTHER" id="PTHR22550">
    <property type="entry name" value="SPORE GERMINATION PROTEIN"/>
    <property type="match status" value="1"/>
</dbReference>
<evidence type="ECO:0000313" key="4">
    <source>
        <dbReference type="Proteomes" id="UP001626549"/>
    </source>
</evidence>
<dbReference type="InterPro" id="IPR002035">
    <property type="entry name" value="VWF_A"/>
</dbReference>
<evidence type="ECO:0000313" key="3">
    <source>
        <dbReference type="EMBL" id="WOJ95619.1"/>
    </source>
</evidence>
<dbReference type="InterPro" id="IPR050768">
    <property type="entry name" value="UPF0353/GerABKA_families"/>
</dbReference>
<dbReference type="EMBL" id="CP136865">
    <property type="protein sequence ID" value="WOJ95619.1"/>
    <property type="molecule type" value="Genomic_DNA"/>
</dbReference>
<dbReference type="Proteomes" id="UP001626549">
    <property type="component" value="Chromosome"/>
</dbReference>
<reference evidence="3 4" key="1">
    <citation type="submission" date="2023-10" db="EMBL/GenBank/DDBJ databases">
        <title>Two novel species belonging to the OM43/NOR5 clade.</title>
        <authorList>
            <person name="Park M."/>
        </authorList>
    </citation>
    <scope>NUCLEOTIDE SEQUENCE [LARGE SCALE GENOMIC DNA]</scope>
    <source>
        <strain evidence="3 4">IMCC45268</strain>
    </source>
</reference>
<organism evidence="3 4">
    <name type="scientific">Congregibacter brevis</name>
    <dbReference type="NCBI Taxonomy" id="3081201"/>
    <lineage>
        <taxon>Bacteria</taxon>
        <taxon>Pseudomonadati</taxon>
        <taxon>Pseudomonadota</taxon>
        <taxon>Gammaproteobacteria</taxon>
        <taxon>Cellvibrionales</taxon>
        <taxon>Halieaceae</taxon>
        <taxon>Congregibacter</taxon>
    </lineage>
</organism>
<keyword evidence="1" id="KW-0472">Membrane</keyword>
<dbReference type="Pfam" id="PF00092">
    <property type="entry name" value="VWA"/>
    <property type="match status" value="1"/>
</dbReference>
<feature type="domain" description="VWFA" evidence="2">
    <location>
        <begin position="93"/>
        <end position="294"/>
    </location>
</feature>
<dbReference type="Gene3D" id="3.40.50.410">
    <property type="entry name" value="von Willebrand factor, type A domain"/>
    <property type="match status" value="1"/>
</dbReference>
<keyword evidence="1" id="KW-0812">Transmembrane</keyword>
<gene>
    <name evidence="3" type="ORF">R0137_10175</name>
</gene>
<dbReference type="PANTHER" id="PTHR22550:SF18">
    <property type="entry name" value="VWFA DOMAIN-CONTAINING PROTEIN"/>
    <property type="match status" value="1"/>
</dbReference>
<evidence type="ECO:0000259" key="2">
    <source>
        <dbReference type="PROSITE" id="PS50234"/>
    </source>
</evidence>
<protein>
    <submittedName>
        <fullName evidence="3">VWA domain-containing protein</fullName>
    </submittedName>
</protein>
<dbReference type="InterPro" id="IPR033881">
    <property type="entry name" value="vWA_BatA_type"/>
</dbReference>
<sequence length="349" mass="38171">MITLLWPAVLLLLPLPVLVRRFAPPRTVERPALRAPFFNRWQSLTNDDEESVVSAARKIPAIALWVIWLCLLVAAARPLWVGEAIELPNSGRDLMLAVDISGSMRVEDMQVGNRMARRIDAVKQLGSDFMSRRSGDRLGLILFGSRAYLQSPLSFDIQTVQRFLLESQIGFAGQETAIGDAIGLAVKRLQERPATSRVLILLTDGQDTASTVDPLEAAKLAADLGVRIYTIGIGADSLTLPGLLGSPLGARTVNPSADLDESSLISIAQSTGGQYFRARDPEELATVYRLLEQLEPLEVDKALYRPQQSLSALPLLVAMALSFALVIRYLWRHRSAATTPSLVGVPVRD</sequence>
<keyword evidence="1" id="KW-1133">Transmembrane helix</keyword>
<dbReference type="SUPFAM" id="SSF53300">
    <property type="entry name" value="vWA-like"/>
    <property type="match status" value="1"/>
</dbReference>
<proteinExistence type="predicted"/>
<evidence type="ECO:0000256" key="1">
    <source>
        <dbReference type="SAM" id="Phobius"/>
    </source>
</evidence>